<dbReference type="InterPro" id="IPR036412">
    <property type="entry name" value="HAD-like_sf"/>
</dbReference>
<dbReference type="Proteomes" id="UP001596328">
    <property type="component" value="Unassembled WGS sequence"/>
</dbReference>
<keyword evidence="2" id="KW-1185">Reference proteome</keyword>
<evidence type="ECO:0008006" key="3">
    <source>
        <dbReference type="Google" id="ProtNLM"/>
    </source>
</evidence>
<evidence type="ECO:0000313" key="1">
    <source>
        <dbReference type="EMBL" id="MFC6724433.1"/>
    </source>
</evidence>
<comment type="caution">
    <text evidence="1">The sequence shown here is derived from an EMBL/GenBank/DDBJ whole genome shotgun (WGS) entry which is preliminary data.</text>
</comment>
<name>A0ABD5RYG5_9EURY</name>
<sequence length="79" mass="8448">MSACYFDLDGTLVEYDAPFETVLREAFAGVGVDDPDRSLLEAYSEAFFDVIGDADDPFAAAIARTGTDVDPAPLIRVAV</sequence>
<dbReference type="EMBL" id="JBHSWU010000181">
    <property type="protein sequence ID" value="MFC6724433.1"/>
    <property type="molecule type" value="Genomic_DNA"/>
</dbReference>
<protein>
    <recommendedName>
        <fullName evidence="3">HAD family hydrolase</fullName>
    </recommendedName>
</protein>
<evidence type="ECO:0000313" key="2">
    <source>
        <dbReference type="Proteomes" id="UP001596328"/>
    </source>
</evidence>
<accession>A0ABD5RYG5</accession>
<gene>
    <name evidence="1" type="ORF">ACFQE1_08610</name>
</gene>
<organism evidence="1 2">
    <name type="scientific">Halobium palmae</name>
    <dbReference type="NCBI Taxonomy" id="1776492"/>
    <lineage>
        <taxon>Archaea</taxon>
        <taxon>Methanobacteriati</taxon>
        <taxon>Methanobacteriota</taxon>
        <taxon>Stenosarchaea group</taxon>
        <taxon>Halobacteria</taxon>
        <taxon>Halobacteriales</taxon>
        <taxon>Haloferacaceae</taxon>
        <taxon>Halobium</taxon>
    </lineage>
</organism>
<proteinExistence type="predicted"/>
<reference evidence="1 2" key="1">
    <citation type="journal article" date="2019" name="Int. J. Syst. Evol. Microbiol.">
        <title>The Global Catalogue of Microorganisms (GCM) 10K type strain sequencing project: providing services to taxonomists for standard genome sequencing and annotation.</title>
        <authorList>
            <consortium name="The Broad Institute Genomics Platform"/>
            <consortium name="The Broad Institute Genome Sequencing Center for Infectious Disease"/>
            <person name="Wu L."/>
            <person name="Ma J."/>
        </authorList>
    </citation>
    <scope>NUCLEOTIDE SEQUENCE [LARGE SCALE GENOMIC DNA]</scope>
    <source>
        <strain evidence="1 2">NBRC 111368</strain>
    </source>
</reference>
<dbReference type="AlphaFoldDB" id="A0ABD5RYG5"/>
<dbReference type="SUPFAM" id="SSF56784">
    <property type="entry name" value="HAD-like"/>
    <property type="match status" value="1"/>
</dbReference>